<dbReference type="EC" id="1.2.1.38" evidence="7"/>
<dbReference type="Pfam" id="PF22698">
    <property type="entry name" value="Semialdhyde_dhC_1"/>
    <property type="match status" value="1"/>
</dbReference>
<feature type="domain" description="Semialdehyde dehydrogenase NAD-binding" evidence="9">
    <location>
        <begin position="6"/>
        <end position="144"/>
    </location>
</feature>
<dbReference type="CDD" id="cd23934">
    <property type="entry name" value="AGPR_1_C"/>
    <property type="match status" value="1"/>
</dbReference>
<sequence>MREEMQIAILGATGYTGLEVVRLLHKHPEAEVTYVSSDSQAGAELADVYPHLRGVLAYTLEGADPAEIAKRADYALVALPSGVSTNLVPGLLEAGVRVIDLAGDHRLPDDVYAKWYKKQPPAPTVLERAVYGLPELYKSQITGASLIANPGCYPTATLLSLLPLVKNGLIDPHSLVIDAKSGVSGAGKALSAGTHFVEVNENFKAYKVGEHQHIPEIEQVLTDVNPSGEAVTISFTTHLVPMIRGILTTSYAKLTGSYSTEDLLAVYREFYRDAPFVRLHSAGNFPQTRDVTASNFCDIGLRVDPRTNRVTVIGCIDNLVKGAAGQAIQNLNLLAGLPETTGLLNVPVYL</sequence>
<dbReference type="GO" id="GO:0051287">
    <property type="term" value="F:NAD binding"/>
    <property type="evidence" value="ECO:0007669"/>
    <property type="project" value="InterPro"/>
</dbReference>
<proteinExistence type="inferred from homology"/>
<dbReference type="GO" id="GO:0070401">
    <property type="term" value="F:NADP+ binding"/>
    <property type="evidence" value="ECO:0007669"/>
    <property type="project" value="InterPro"/>
</dbReference>
<evidence type="ECO:0000256" key="2">
    <source>
        <dbReference type="ARBA" id="ARBA00022571"/>
    </source>
</evidence>
<dbReference type="PANTHER" id="PTHR32338">
    <property type="entry name" value="N-ACETYL-GAMMA-GLUTAMYL-PHOSPHATE REDUCTASE, CHLOROPLASTIC-RELATED-RELATED"/>
    <property type="match status" value="1"/>
</dbReference>
<dbReference type="STRING" id="1157490.EL26_20115"/>
<dbReference type="GO" id="GO:0005737">
    <property type="term" value="C:cytoplasm"/>
    <property type="evidence" value="ECO:0007669"/>
    <property type="project" value="UniProtKB-SubCell"/>
</dbReference>
<dbReference type="Pfam" id="PF01118">
    <property type="entry name" value="Semialdhyde_dh"/>
    <property type="match status" value="1"/>
</dbReference>
<evidence type="ECO:0000313" key="11">
    <source>
        <dbReference type="Proteomes" id="UP000027931"/>
    </source>
</evidence>
<keyword evidence="4 7" id="KW-0521">NADP</keyword>
<dbReference type="PROSITE" id="PS01224">
    <property type="entry name" value="ARGC"/>
    <property type="match status" value="1"/>
</dbReference>
<dbReference type="InterPro" id="IPR000706">
    <property type="entry name" value="AGPR_type-1"/>
</dbReference>
<evidence type="ECO:0000256" key="7">
    <source>
        <dbReference type="HAMAP-Rule" id="MF_00150"/>
    </source>
</evidence>
<accession>A0A074M6I8</accession>
<dbReference type="InterPro" id="IPR058924">
    <property type="entry name" value="AGPR_dimerisation_dom"/>
</dbReference>
<keyword evidence="7" id="KW-0963">Cytoplasm</keyword>
<dbReference type="SUPFAM" id="SSF55347">
    <property type="entry name" value="Glyceraldehyde-3-phosphate dehydrogenase-like, C-terminal domain"/>
    <property type="match status" value="1"/>
</dbReference>
<evidence type="ECO:0000256" key="5">
    <source>
        <dbReference type="ARBA" id="ARBA00023002"/>
    </source>
</evidence>
<dbReference type="EMBL" id="JMIR01000035">
    <property type="protein sequence ID" value="KEO81592.1"/>
    <property type="molecule type" value="Genomic_DNA"/>
</dbReference>
<dbReference type="InterPro" id="IPR050085">
    <property type="entry name" value="AGPR"/>
</dbReference>
<dbReference type="AlphaFoldDB" id="A0A074M6I8"/>
<keyword evidence="5 7" id="KW-0560">Oxidoreductase</keyword>
<evidence type="ECO:0000256" key="8">
    <source>
        <dbReference type="PROSITE-ProRule" id="PRU10010"/>
    </source>
</evidence>
<organism evidence="10 11">
    <name type="scientific">Tumebacillus flagellatus</name>
    <dbReference type="NCBI Taxonomy" id="1157490"/>
    <lineage>
        <taxon>Bacteria</taxon>
        <taxon>Bacillati</taxon>
        <taxon>Bacillota</taxon>
        <taxon>Bacilli</taxon>
        <taxon>Bacillales</taxon>
        <taxon>Alicyclobacillaceae</taxon>
        <taxon>Tumebacillus</taxon>
    </lineage>
</organism>
<dbReference type="Proteomes" id="UP000027931">
    <property type="component" value="Unassembled WGS sequence"/>
</dbReference>
<dbReference type="FunFam" id="3.30.360.10:FF:000014">
    <property type="entry name" value="N-acetyl-gamma-glutamyl-phosphate reductase"/>
    <property type="match status" value="1"/>
</dbReference>
<evidence type="ECO:0000256" key="1">
    <source>
        <dbReference type="ARBA" id="ARBA00004862"/>
    </source>
</evidence>
<keyword evidence="3 7" id="KW-0028">Amino-acid biosynthesis</keyword>
<protein>
    <recommendedName>
        <fullName evidence="7">N-acetyl-gamma-glutamyl-phosphate reductase</fullName>
        <shortName evidence="7">AGPR</shortName>
        <ecNumber evidence="7">1.2.1.38</ecNumber>
    </recommendedName>
    <alternativeName>
        <fullName evidence="7">N-acetyl-glutamate semialdehyde dehydrogenase</fullName>
        <shortName evidence="7">NAGSA dehydrogenase</shortName>
    </alternativeName>
</protein>
<comment type="catalytic activity">
    <reaction evidence="6 7">
        <text>N-acetyl-L-glutamate 5-semialdehyde + phosphate + NADP(+) = N-acetyl-L-glutamyl 5-phosphate + NADPH + H(+)</text>
        <dbReference type="Rhea" id="RHEA:21588"/>
        <dbReference type="ChEBI" id="CHEBI:15378"/>
        <dbReference type="ChEBI" id="CHEBI:29123"/>
        <dbReference type="ChEBI" id="CHEBI:43474"/>
        <dbReference type="ChEBI" id="CHEBI:57783"/>
        <dbReference type="ChEBI" id="CHEBI:57936"/>
        <dbReference type="ChEBI" id="CHEBI:58349"/>
        <dbReference type="EC" id="1.2.1.38"/>
    </reaction>
</comment>
<dbReference type="CDD" id="cd17895">
    <property type="entry name" value="AGPR_1_N"/>
    <property type="match status" value="1"/>
</dbReference>
<dbReference type="GO" id="GO:0006526">
    <property type="term" value="P:L-arginine biosynthetic process"/>
    <property type="evidence" value="ECO:0007669"/>
    <property type="project" value="UniProtKB-UniRule"/>
</dbReference>
<comment type="subcellular location">
    <subcellularLocation>
        <location evidence="7">Cytoplasm</location>
    </subcellularLocation>
</comment>
<dbReference type="UniPathway" id="UPA00068">
    <property type="reaction ID" value="UER00108"/>
</dbReference>
<comment type="function">
    <text evidence="7">Catalyzes the NADPH-dependent reduction of N-acetyl-5-glutamyl phosphate to yield N-acetyl-L-glutamate 5-semialdehyde.</text>
</comment>
<keyword evidence="2 7" id="KW-0055">Arginine biosynthesis</keyword>
<dbReference type="PANTHER" id="PTHR32338:SF10">
    <property type="entry name" value="N-ACETYL-GAMMA-GLUTAMYL-PHOSPHATE REDUCTASE, CHLOROPLASTIC-RELATED"/>
    <property type="match status" value="1"/>
</dbReference>
<dbReference type="eggNOG" id="COG0002">
    <property type="taxonomic scope" value="Bacteria"/>
</dbReference>
<evidence type="ECO:0000256" key="4">
    <source>
        <dbReference type="ARBA" id="ARBA00022857"/>
    </source>
</evidence>
<evidence type="ECO:0000259" key="9">
    <source>
        <dbReference type="SMART" id="SM00859"/>
    </source>
</evidence>
<dbReference type="InterPro" id="IPR023013">
    <property type="entry name" value="AGPR_AS"/>
</dbReference>
<dbReference type="Gene3D" id="3.30.360.10">
    <property type="entry name" value="Dihydrodipicolinate Reductase, domain 2"/>
    <property type="match status" value="1"/>
</dbReference>
<dbReference type="NCBIfam" id="TIGR01850">
    <property type="entry name" value="argC"/>
    <property type="match status" value="1"/>
</dbReference>
<reference evidence="10 11" key="1">
    <citation type="journal article" date="2013" name="Int. J. Syst. Evol. Microbiol.">
        <title>Tumebacillus flagellatus sp. nov., an alpha-amylase/pullulanase-producing bacterium isolated from cassava wastewater.</title>
        <authorList>
            <person name="Wang Q."/>
            <person name="Xie N."/>
            <person name="Qin Y."/>
            <person name="Shen N."/>
            <person name="Zhu J."/>
            <person name="Mi H."/>
            <person name="Huang R."/>
        </authorList>
    </citation>
    <scope>NUCLEOTIDE SEQUENCE [LARGE SCALE GENOMIC DNA]</scope>
    <source>
        <strain evidence="10 11">GST4</strain>
    </source>
</reference>
<dbReference type="InterPro" id="IPR000534">
    <property type="entry name" value="Semialdehyde_DH_NAD-bd"/>
</dbReference>
<gene>
    <name evidence="7 10" type="primary">argC</name>
    <name evidence="10" type="ORF">EL26_20115</name>
</gene>
<evidence type="ECO:0000256" key="3">
    <source>
        <dbReference type="ARBA" id="ARBA00022605"/>
    </source>
</evidence>
<dbReference type="SUPFAM" id="SSF51735">
    <property type="entry name" value="NAD(P)-binding Rossmann-fold domains"/>
    <property type="match status" value="1"/>
</dbReference>
<dbReference type="Gene3D" id="3.40.50.720">
    <property type="entry name" value="NAD(P)-binding Rossmann-like Domain"/>
    <property type="match status" value="1"/>
</dbReference>
<dbReference type="InterPro" id="IPR036291">
    <property type="entry name" value="NAD(P)-bd_dom_sf"/>
</dbReference>
<comment type="pathway">
    <text evidence="1 7">Amino-acid biosynthesis; L-arginine biosynthesis; N(2)-acetyl-L-ornithine from L-glutamate: step 3/4.</text>
</comment>
<name>A0A074M6I8_9BACL</name>
<dbReference type="SMART" id="SM00859">
    <property type="entry name" value="Semialdhyde_dh"/>
    <property type="match status" value="1"/>
</dbReference>
<evidence type="ECO:0000256" key="6">
    <source>
        <dbReference type="ARBA" id="ARBA00050557"/>
    </source>
</evidence>
<dbReference type="GO" id="GO:0003942">
    <property type="term" value="F:N-acetyl-gamma-glutamyl-phosphate reductase activity"/>
    <property type="evidence" value="ECO:0007669"/>
    <property type="project" value="UniProtKB-UniRule"/>
</dbReference>
<comment type="caution">
    <text evidence="10">The sequence shown here is derived from an EMBL/GenBank/DDBJ whole genome shotgun (WGS) entry which is preliminary data.</text>
</comment>
<evidence type="ECO:0000313" key="10">
    <source>
        <dbReference type="EMBL" id="KEO81592.1"/>
    </source>
</evidence>
<dbReference type="HAMAP" id="MF_00150">
    <property type="entry name" value="ArgC_type1"/>
    <property type="match status" value="1"/>
</dbReference>
<comment type="similarity">
    <text evidence="7">Belongs to the NAGSA dehydrogenase family. Type 1 subfamily.</text>
</comment>
<feature type="active site" evidence="7 8">
    <location>
        <position position="152"/>
    </location>
</feature>
<keyword evidence="11" id="KW-1185">Reference proteome</keyword>